<dbReference type="EMBL" id="FNRJ01000016">
    <property type="protein sequence ID" value="SEB08203.1"/>
    <property type="molecule type" value="Genomic_DNA"/>
</dbReference>
<dbReference type="STRING" id="1122198.SAMN02745729_1167"/>
<dbReference type="AlphaFoldDB" id="A0A1H4GEZ8"/>
<evidence type="ECO:0000313" key="2">
    <source>
        <dbReference type="Proteomes" id="UP000242469"/>
    </source>
</evidence>
<protein>
    <submittedName>
        <fullName evidence="1">Uncharacterized protein</fullName>
    </submittedName>
</protein>
<accession>A0A1H4GEZ8</accession>
<reference evidence="2" key="1">
    <citation type="submission" date="2016-10" db="EMBL/GenBank/DDBJ databases">
        <authorList>
            <person name="Varghese N."/>
            <person name="Submissions S."/>
        </authorList>
    </citation>
    <scope>NUCLEOTIDE SEQUENCE [LARGE SCALE GENOMIC DNA]</scope>
    <source>
        <strain evidence="2">DSM 11526</strain>
    </source>
</reference>
<dbReference type="Proteomes" id="UP000242469">
    <property type="component" value="Unassembled WGS sequence"/>
</dbReference>
<name>A0A1H4GEZ8_9GAMM</name>
<keyword evidence="2" id="KW-1185">Reference proteome</keyword>
<sequence>MSWDILIMNYRGNPPRVENMTDDDRPFCIGNAGHVRELINKQLSGIDWSDPSWGIYKGEGFSLEFSIGVEDEKDSFMVHIRGGGDPVATLMKISNPNDWSLLDCSSGDFIDPNRPEQSAWGDFQKYRDQIISTKSDSKTE</sequence>
<dbReference type="RefSeq" id="WP_139253934.1">
    <property type="nucleotide sequence ID" value="NZ_FNRJ01000016.1"/>
</dbReference>
<evidence type="ECO:0000313" key="1">
    <source>
        <dbReference type="EMBL" id="SEB08203.1"/>
    </source>
</evidence>
<proteinExistence type="predicted"/>
<dbReference type="OrthoDB" id="9010714at2"/>
<gene>
    <name evidence="1" type="ORF">SAMN02745729_1167</name>
</gene>
<organism evidence="1 2">
    <name type="scientific">Marinobacterium iners DSM 11526</name>
    <dbReference type="NCBI Taxonomy" id="1122198"/>
    <lineage>
        <taxon>Bacteria</taxon>
        <taxon>Pseudomonadati</taxon>
        <taxon>Pseudomonadota</taxon>
        <taxon>Gammaproteobacteria</taxon>
        <taxon>Oceanospirillales</taxon>
        <taxon>Oceanospirillaceae</taxon>
        <taxon>Marinobacterium</taxon>
    </lineage>
</organism>